<dbReference type="Proteomes" id="UP001595616">
    <property type="component" value="Unassembled WGS sequence"/>
</dbReference>
<evidence type="ECO:0000256" key="4">
    <source>
        <dbReference type="PROSITE-ProRule" id="PRU00409"/>
    </source>
</evidence>
<reference evidence="7" key="1">
    <citation type="journal article" date="2019" name="Int. J. Syst. Evol. Microbiol.">
        <title>The Global Catalogue of Microorganisms (GCM) 10K type strain sequencing project: providing services to taxonomists for standard genome sequencing and annotation.</title>
        <authorList>
            <consortium name="The Broad Institute Genomics Platform"/>
            <consortium name="The Broad Institute Genome Sequencing Center for Infectious Disease"/>
            <person name="Wu L."/>
            <person name="Ma J."/>
        </authorList>
    </citation>
    <scope>NUCLEOTIDE SEQUENCE [LARGE SCALE GENOMIC DNA]</scope>
    <source>
        <strain evidence="7">CECT 7956</strain>
    </source>
</reference>
<dbReference type="InterPro" id="IPR011095">
    <property type="entry name" value="Dala_Dala_lig_C"/>
</dbReference>
<evidence type="ECO:0000256" key="1">
    <source>
        <dbReference type="ARBA" id="ARBA00010871"/>
    </source>
</evidence>
<dbReference type="EMBL" id="JBHRYQ010000001">
    <property type="protein sequence ID" value="MFC3810592.1"/>
    <property type="molecule type" value="Genomic_DNA"/>
</dbReference>
<comment type="similarity">
    <text evidence="1">Belongs to the D-alanine--D-alanine ligase family.</text>
</comment>
<dbReference type="RefSeq" id="WP_379836834.1">
    <property type="nucleotide sequence ID" value="NZ_JBHRYQ010000001.1"/>
</dbReference>
<proteinExistence type="inferred from homology"/>
<evidence type="ECO:0000256" key="2">
    <source>
        <dbReference type="ARBA" id="ARBA00022598"/>
    </source>
</evidence>
<dbReference type="SUPFAM" id="SSF56059">
    <property type="entry name" value="Glutathione synthetase ATP-binding domain-like"/>
    <property type="match status" value="1"/>
</dbReference>
<dbReference type="Gene3D" id="3.30.1490.20">
    <property type="entry name" value="ATP-grasp fold, A domain"/>
    <property type="match status" value="1"/>
</dbReference>
<dbReference type="PANTHER" id="PTHR23132:SF23">
    <property type="entry name" value="D-ALANINE--D-ALANINE LIGASE B"/>
    <property type="match status" value="1"/>
</dbReference>
<dbReference type="Gene3D" id="3.30.470.20">
    <property type="entry name" value="ATP-grasp fold, B domain"/>
    <property type="match status" value="2"/>
</dbReference>
<evidence type="ECO:0000259" key="5">
    <source>
        <dbReference type="PROSITE" id="PS50975"/>
    </source>
</evidence>
<evidence type="ECO:0000256" key="3">
    <source>
        <dbReference type="ARBA" id="ARBA00023316"/>
    </source>
</evidence>
<dbReference type="InterPro" id="IPR011761">
    <property type="entry name" value="ATP-grasp"/>
</dbReference>
<dbReference type="InterPro" id="IPR011127">
    <property type="entry name" value="Dala_Dala_lig_N"/>
</dbReference>
<gene>
    <name evidence="6" type="ORF">ACFOOI_08005</name>
</gene>
<sequence length="590" mass="66892">MDKKLKVGIFFGGPSREREISFLGGRTAYEHLDKRYFEPVAIFVDSIGNFIKVDPEEILYQSDIRSFYPSKNQNNGYKIYIESLGPLKDTQLYKLIYKIGSQVKIEDLKNHMDFAFVVMHGPYAEDGNIQGLLEWVGIPYMGPGILASGIGIDKSFQNKLLAAATGQTKKFKTISKQEWDSADKSKLFSNLISEFGFPLVIKAPHQGSSIGVSIIKKRSLEEFSKGMSQCFFETHFYAKEWNKLTTRQKKNQMEKLSNLDEGIGFPAVLNNQIIYHPAVLLKELDKHLKTEEVAVISSTNSEDHVLIEEFTTGQEFSCGVIQDDSGKAIALPPSEVYGDIQTFDFKSKYKSTASKKRIPVDTKHENLVNIHKKILAGFEMTNMNVISRIDGFLTEDDEVILHDPNTIPGMSPASFIFKQMAEIGFSITNSITYLIRQSIRERIRSGKNVFQLKQLLQKIDDLIAESKKKPRQKLAILFGENDEEYRIAQKKFGHFGGDERFEPIPICAAKNGNRYIIPLNLMFKPDINEFGTSIGKTTHPFIQENIANTAAIREFYIGDVNFKVSKISEMEFDSIFKATYNCALDQLEEV</sequence>
<protein>
    <submittedName>
        <fullName evidence="6">D-alanine--D-alanine ligase</fullName>
    </submittedName>
</protein>
<dbReference type="PROSITE" id="PS50975">
    <property type="entry name" value="ATP_GRASP"/>
    <property type="match status" value="1"/>
</dbReference>
<name>A0ABV7YXD0_9BACT</name>
<dbReference type="InterPro" id="IPR016185">
    <property type="entry name" value="PreATP-grasp_dom_sf"/>
</dbReference>
<evidence type="ECO:0000313" key="7">
    <source>
        <dbReference type="Proteomes" id="UP001595616"/>
    </source>
</evidence>
<keyword evidence="4" id="KW-0547">Nucleotide-binding</keyword>
<dbReference type="Pfam" id="PF01820">
    <property type="entry name" value="Dala_Dala_lig_N"/>
    <property type="match status" value="1"/>
</dbReference>
<dbReference type="PANTHER" id="PTHR23132">
    <property type="entry name" value="D-ALANINE--D-ALANINE LIGASE"/>
    <property type="match status" value="1"/>
</dbReference>
<organism evidence="6 7">
    <name type="scientific">Lacihabitans lacunae</name>
    <dbReference type="NCBI Taxonomy" id="1028214"/>
    <lineage>
        <taxon>Bacteria</taxon>
        <taxon>Pseudomonadati</taxon>
        <taxon>Bacteroidota</taxon>
        <taxon>Cytophagia</taxon>
        <taxon>Cytophagales</taxon>
        <taxon>Leadbetterellaceae</taxon>
        <taxon>Lacihabitans</taxon>
    </lineage>
</organism>
<comment type="caution">
    <text evidence="6">The sequence shown here is derived from an EMBL/GenBank/DDBJ whole genome shotgun (WGS) entry which is preliminary data.</text>
</comment>
<feature type="domain" description="ATP-grasp" evidence="5">
    <location>
        <begin position="158"/>
        <end position="436"/>
    </location>
</feature>
<dbReference type="Gene3D" id="3.40.50.20">
    <property type="match status" value="1"/>
</dbReference>
<keyword evidence="4" id="KW-0067">ATP-binding</keyword>
<keyword evidence="2 6" id="KW-0436">Ligase</keyword>
<dbReference type="Pfam" id="PF07478">
    <property type="entry name" value="Dala_Dala_lig_C"/>
    <property type="match status" value="2"/>
</dbReference>
<dbReference type="GO" id="GO:0016874">
    <property type="term" value="F:ligase activity"/>
    <property type="evidence" value="ECO:0007669"/>
    <property type="project" value="UniProtKB-KW"/>
</dbReference>
<accession>A0ABV7YXD0</accession>
<keyword evidence="3" id="KW-0961">Cell wall biogenesis/degradation</keyword>
<evidence type="ECO:0000313" key="6">
    <source>
        <dbReference type="EMBL" id="MFC3810592.1"/>
    </source>
</evidence>
<dbReference type="SUPFAM" id="SSF52440">
    <property type="entry name" value="PreATP-grasp domain"/>
    <property type="match status" value="1"/>
</dbReference>
<keyword evidence="7" id="KW-1185">Reference proteome</keyword>
<dbReference type="InterPro" id="IPR013815">
    <property type="entry name" value="ATP_grasp_subdomain_1"/>
</dbReference>